<proteinExistence type="predicted"/>
<dbReference type="AlphaFoldDB" id="D3JCV8"/>
<dbReference type="EMBL" id="GU122149">
    <property type="protein sequence ID" value="ADC39988.1"/>
    <property type="molecule type" value="Genomic_DNA"/>
</dbReference>
<sequence>MPLVMYRLIFILFSSILLFFHDVNHFVNDCNRYLCQFDPIIHGHSLLVLVNDVHR</sequence>
<organism evidence="1">
    <name type="scientific">Staphylococcus aureus</name>
    <dbReference type="NCBI Taxonomy" id="1280"/>
    <lineage>
        <taxon>Bacteria</taxon>
        <taxon>Bacillati</taxon>
        <taxon>Bacillota</taxon>
        <taxon>Bacilli</taxon>
        <taxon>Bacillales</taxon>
        <taxon>Staphylococcaceae</taxon>
        <taxon>Staphylococcus</taxon>
    </lineage>
</organism>
<accession>D3JCV8</accession>
<reference evidence="1" key="1">
    <citation type="submission" date="2009-10" db="EMBL/GenBank/DDBJ databases">
        <title>Identification of a composite staphylococcal cassette chromosome mec in methicillin-resistant Staphylococcus aureus with a type I restriction modification complex similar to that of Staphylococcus epidermidis.</title>
        <authorList>
            <person name="Beisser P.S."/>
            <person name="von Wintersdorff C.J.H."/>
            <person name="Boumans M.-L."/>
            <person name="Valvatne H.V."/>
            <person name="de Neeling A.J."/>
            <person name="Stobberingh E.E."/>
        </authorList>
    </citation>
    <scope>NUCLEOTIDE SEQUENCE</scope>
    <source>
        <strain evidence="1">45394F</strain>
    </source>
</reference>
<evidence type="ECO:0000313" key="1">
    <source>
        <dbReference type="EMBL" id="ADC39988.1"/>
    </source>
</evidence>
<protein>
    <submittedName>
        <fullName evidence="1">Uncharacterized protein</fullName>
    </submittedName>
</protein>
<name>D3JCV8_STAAU</name>
<gene>
    <name evidence="1" type="ORF">ORF011</name>
</gene>